<proteinExistence type="inferred from homology"/>
<dbReference type="InterPro" id="IPR013783">
    <property type="entry name" value="Ig-like_fold"/>
</dbReference>
<gene>
    <name evidence="9" type="ORF">GA0070609_1512</name>
</gene>
<dbReference type="InterPro" id="IPR036852">
    <property type="entry name" value="Peptidase_S8/S53_dom_sf"/>
</dbReference>
<dbReference type="GO" id="GO:0004252">
    <property type="term" value="F:serine-type endopeptidase activity"/>
    <property type="evidence" value="ECO:0007669"/>
    <property type="project" value="UniProtKB-UniRule"/>
</dbReference>
<dbReference type="PANTHER" id="PTHR43806:SF65">
    <property type="entry name" value="SERINE PROTEASE APRX"/>
    <property type="match status" value="1"/>
</dbReference>
<dbReference type="InterPro" id="IPR000209">
    <property type="entry name" value="Peptidase_S8/S53_dom"/>
</dbReference>
<dbReference type="InterPro" id="IPR023828">
    <property type="entry name" value="Peptidase_S8_Ser-AS"/>
</dbReference>
<organism evidence="9 10">
    <name type="scientific">Micromonospora echinaurantiaca</name>
    <dbReference type="NCBI Taxonomy" id="47857"/>
    <lineage>
        <taxon>Bacteria</taxon>
        <taxon>Bacillati</taxon>
        <taxon>Actinomycetota</taxon>
        <taxon>Actinomycetes</taxon>
        <taxon>Micromonosporales</taxon>
        <taxon>Micromonosporaceae</taxon>
        <taxon>Micromonospora</taxon>
    </lineage>
</organism>
<dbReference type="Gene3D" id="2.60.40.10">
    <property type="entry name" value="Immunoglobulins"/>
    <property type="match status" value="1"/>
</dbReference>
<keyword evidence="2 6" id="KW-0645">Protease</keyword>
<keyword evidence="4 6" id="KW-0720">Serine protease</keyword>
<dbReference type="EMBL" id="LT607750">
    <property type="protein sequence ID" value="SCG44633.1"/>
    <property type="molecule type" value="Genomic_DNA"/>
</dbReference>
<evidence type="ECO:0000313" key="9">
    <source>
        <dbReference type="EMBL" id="SCG44633.1"/>
    </source>
</evidence>
<dbReference type="Gene3D" id="3.40.50.200">
    <property type="entry name" value="Peptidase S8/S53 domain"/>
    <property type="match status" value="1"/>
</dbReference>
<dbReference type="PROSITE" id="PS51892">
    <property type="entry name" value="SUBTILASE"/>
    <property type="match status" value="1"/>
</dbReference>
<dbReference type="Pfam" id="PF00082">
    <property type="entry name" value="Peptidase_S8"/>
    <property type="match status" value="1"/>
</dbReference>
<dbReference type="Gene3D" id="3.50.30.30">
    <property type="match status" value="1"/>
</dbReference>
<evidence type="ECO:0000256" key="3">
    <source>
        <dbReference type="ARBA" id="ARBA00022801"/>
    </source>
</evidence>
<evidence type="ECO:0000256" key="1">
    <source>
        <dbReference type="ARBA" id="ARBA00011073"/>
    </source>
</evidence>
<feature type="active site" description="Charge relay system" evidence="5 6">
    <location>
        <position position="440"/>
    </location>
</feature>
<keyword evidence="10" id="KW-1185">Reference proteome</keyword>
<evidence type="ECO:0000256" key="4">
    <source>
        <dbReference type="ARBA" id="ARBA00022825"/>
    </source>
</evidence>
<keyword evidence="7" id="KW-0732">Signal</keyword>
<dbReference type="InterPro" id="IPR050131">
    <property type="entry name" value="Peptidase_S8_subtilisin-like"/>
</dbReference>
<feature type="active site" description="Charge relay system" evidence="5 6">
    <location>
        <position position="264"/>
    </location>
</feature>
<dbReference type="PROSITE" id="PS00138">
    <property type="entry name" value="SUBTILASE_SER"/>
    <property type="match status" value="1"/>
</dbReference>
<keyword evidence="3 6" id="KW-0378">Hydrolase</keyword>
<accession>A0A1C5HFB6</accession>
<evidence type="ECO:0000256" key="7">
    <source>
        <dbReference type="SAM" id="SignalP"/>
    </source>
</evidence>
<feature type="domain" description="Peptidase S8/S53" evidence="8">
    <location>
        <begin position="222"/>
        <end position="480"/>
    </location>
</feature>
<protein>
    <submittedName>
        <fullName evidence="9">Serine protease, subtilisin family</fullName>
    </submittedName>
</protein>
<dbReference type="SUPFAM" id="SSF52743">
    <property type="entry name" value="Subtilisin-like"/>
    <property type="match status" value="1"/>
</dbReference>
<dbReference type="PANTHER" id="PTHR43806">
    <property type="entry name" value="PEPTIDASE S8"/>
    <property type="match status" value="1"/>
</dbReference>
<dbReference type="InterPro" id="IPR015500">
    <property type="entry name" value="Peptidase_S8_subtilisin-rel"/>
</dbReference>
<name>A0A1C5HFB6_9ACTN</name>
<reference evidence="9 10" key="1">
    <citation type="submission" date="2016-06" db="EMBL/GenBank/DDBJ databases">
        <authorList>
            <person name="Kjaerup R.B."/>
            <person name="Dalgaard T.S."/>
            <person name="Juul-Madsen H.R."/>
        </authorList>
    </citation>
    <scope>NUCLEOTIDE SEQUENCE [LARGE SCALE GENOMIC DNA]</scope>
    <source>
        <strain evidence="9 10">DSM 43904</strain>
    </source>
</reference>
<evidence type="ECO:0000259" key="8">
    <source>
        <dbReference type="Pfam" id="PF00082"/>
    </source>
</evidence>
<feature type="chain" id="PRO_5039440479" evidence="7">
    <location>
        <begin position="31"/>
        <end position="1244"/>
    </location>
</feature>
<dbReference type="AlphaFoldDB" id="A0A1C5HFB6"/>
<evidence type="ECO:0000313" key="10">
    <source>
        <dbReference type="Proteomes" id="UP000198217"/>
    </source>
</evidence>
<comment type="similarity">
    <text evidence="1 6">Belongs to the peptidase S8 family.</text>
</comment>
<dbReference type="GO" id="GO:0006508">
    <property type="term" value="P:proteolysis"/>
    <property type="evidence" value="ECO:0007669"/>
    <property type="project" value="UniProtKB-KW"/>
</dbReference>
<sequence>MFSSLRRVLAAAVAAITVVAVTPSAATAVAADAVAPTATPGSVYTVTLINGDVVRLTRFADGRQEATIDDRGRPDRHGFRLSHRDGDVYVVPDEAVPYVATGVLDEALFNVTDLVADGYHDAASPTLPLLVAGAPATAGARASVPETPPGATRTRVLSSIGAVAVTGRKSQARALWTALTTGPRTLAAGERRVWLDRRVRADLVDSVPQIGAPAAWKAGYDGRGVTVAVLDSGYDPTHPDLAGRVSATADFTTEGGTAVDRFGHGTHIAATIAGSGKAGRAGGRGVAPGARLLVGKVLDDSGYGDLSWVIAGMEWAVRQGARVVNLSLGAPSYGGPDPVSEAVDALTANSDTLFVVSAGNSGPGPQTVGTPGIATAALTVGAVSKQDVLADFSSRGPRLDDGAVKPEITAPGVGIVAARAAGTSLGQLVDRSYTAMSGTSMAGPHVAGAAALLAQARPDWRPERLKAALVGTAKPVGTAPVWAQGVGRLDVPAALGQTVGVDTANVVLGQVPAGSGPRSADVAYHNTGRKPVTLDLTVAATDTGATGRAAALTVTPARLTIAAGGRATATVRLDTAATRPNQYAGVLTATAAGLRLRTPVGLSVTPPAHTLTIEATNRDGRPATGFPDRAELWNLDTGAQHYGFFSDGRATVELPAGRYSLMTLVHTLDAGGVEKDVTVAGDPELLVDADRTVRIDARAGNEIRMDVADPTVISRGAISWQRTAGSRSNLSGWAFNPSNVQRVYAVPTRPVSTGTFQFFSRWDLSAPELTAEVTGAGGFRLARPLPVEYAPLLDGTHTLPLVDGGDGGPAGLGAARGAALLLRYVGDEAVAEQLRAAAAAGAVVVLLAPDEPGKIYASGYGSPVPAYQVEYADGQRLRQRLAAGKVTVELTGVATSPYHYDLLLAEPDRIPADLHYTSRELALATVDNEFHQHAPEMRALDSRAGYPDGVSVAFSFNRSVTAAQRRTDHVNTNGVLWRAQATAEGENRQGTQGTMYGPLRAYRPGERTREVWFPALTRPAVPAGAPNYPYGTPVNRWHDTIRVAVPQYADGAAAAYGWIDGGSDRARLTLRRGDQVVGTSTGSSQQFTVGPGNRTYQLTLDVTRDRFPERVWWTTSTATSTTWTFRSGRPKGDEPQVLALPQLRYDIRTDLSNAVRADQPYRLSLKPGYQPGATGPGRFEVTVRVSYDDGAHWRKVPARGTGTVTATMPAAPAGARFATVRVTATDRAGNRIDQTITRAWKVLP</sequence>
<feature type="signal peptide" evidence="7">
    <location>
        <begin position="1"/>
        <end position="30"/>
    </location>
</feature>
<dbReference type="PRINTS" id="PR00723">
    <property type="entry name" value="SUBTILISIN"/>
</dbReference>
<evidence type="ECO:0000256" key="6">
    <source>
        <dbReference type="PROSITE-ProRule" id="PRU01240"/>
    </source>
</evidence>
<evidence type="ECO:0000256" key="2">
    <source>
        <dbReference type="ARBA" id="ARBA00022670"/>
    </source>
</evidence>
<feature type="active site" description="Charge relay system" evidence="5 6">
    <location>
        <position position="231"/>
    </location>
</feature>
<dbReference type="Proteomes" id="UP000198217">
    <property type="component" value="Chromosome I"/>
</dbReference>
<dbReference type="GO" id="GO:0005975">
    <property type="term" value="P:carbohydrate metabolic process"/>
    <property type="evidence" value="ECO:0007669"/>
    <property type="project" value="UniProtKB-ARBA"/>
</dbReference>
<evidence type="ECO:0000256" key="5">
    <source>
        <dbReference type="PIRSR" id="PIRSR615500-1"/>
    </source>
</evidence>